<evidence type="ECO:0000313" key="1">
    <source>
        <dbReference type="EMBL" id="ORY09915.1"/>
    </source>
</evidence>
<evidence type="ECO:0000313" key="2">
    <source>
        <dbReference type="Proteomes" id="UP000193144"/>
    </source>
</evidence>
<keyword evidence="2" id="KW-1185">Reference proteome</keyword>
<sequence>MRVRRITYGRVFRGERARTLSIHPHLHDNYTVFTPYSRPREIPQLHTTQHSTSQSRDPTPRYIRSTSTNQSTLFHTVLHTNFHDGLRILETIRRLPTAHAAETGSTTRWWWRRWWWVLERRGVYEDLYGIVWTRKGRGFEWGVYILVRLIDGRRDWLLQKAAWAMNNECPERRYHYLSLPTRIPTQILPIK</sequence>
<name>A0A1Y1ZJA8_9PLEO</name>
<gene>
    <name evidence="1" type="ORF">BCR34DRAFT_363365</name>
</gene>
<accession>A0A1Y1ZJA8</accession>
<dbReference type="AlphaFoldDB" id="A0A1Y1ZJA8"/>
<protein>
    <submittedName>
        <fullName evidence="1">Uncharacterized protein</fullName>
    </submittedName>
</protein>
<reference evidence="1 2" key="1">
    <citation type="submission" date="2016-07" db="EMBL/GenBank/DDBJ databases">
        <title>Pervasive Adenine N6-methylation of Active Genes in Fungi.</title>
        <authorList>
            <consortium name="DOE Joint Genome Institute"/>
            <person name="Mondo S.J."/>
            <person name="Dannebaum R.O."/>
            <person name="Kuo R.C."/>
            <person name="Labutti K."/>
            <person name="Haridas S."/>
            <person name="Kuo A."/>
            <person name="Salamov A."/>
            <person name="Ahrendt S.R."/>
            <person name="Lipzen A."/>
            <person name="Sullivan W."/>
            <person name="Andreopoulos W.B."/>
            <person name="Clum A."/>
            <person name="Lindquist E."/>
            <person name="Daum C."/>
            <person name="Ramamoorthy G.K."/>
            <person name="Gryganskyi A."/>
            <person name="Culley D."/>
            <person name="Magnuson J.K."/>
            <person name="James T.Y."/>
            <person name="O'Malley M.A."/>
            <person name="Stajich J.E."/>
            <person name="Spatafora J.W."/>
            <person name="Visel A."/>
            <person name="Grigoriev I.V."/>
        </authorList>
    </citation>
    <scope>NUCLEOTIDE SEQUENCE [LARGE SCALE GENOMIC DNA]</scope>
    <source>
        <strain evidence="1 2">CBS 115471</strain>
    </source>
</reference>
<dbReference type="EMBL" id="MCFA01000080">
    <property type="protein sequence ID" value="ORY09915.1"/>
    <property type="molecule type" value="Genomic_DNA"/>
</dbReference>
<comment type="caution">
    <text evidence="1">The sequence shown here is derived from an EMBL/GenBank/DDBJ whole genome shotgun (WGS) entry which is preliminary data.</text>
</comment>
<proteinExistence type="predicted"/>
<dbReference type="Proteomes" id="UP000193144">
    <property type="component" value="Unassembled WGS sequence"/>
</dbReference>
<organism evidence="1 2">
    <name type="scientific">Clohesyomyces aquaticus</name>
    <dbReference type="NCBI Taxonomy" id="1231657"/>
    <lineage>
        <taxon>Eukaryota</taxon>
        <taxon>Fungi</taxon>
        <taxon>Dikarya</taxon>
        <taxon>Ascomycota</taxon>
        <taxon>Pezizomycotina</taxon>
        <taxon>Dothideomycetes</taxon>
        <taxon>Pleosporomycetidae</taxon>
        <taxon>Pleosporales</taxon>
        <taxon>Lindgomycetaceae</taxon>
        <taxon>Clohesyomyces</taxon>
    </lineage>
</organism>